<dbReference type="Pfam" id="PF00293">
    <property type="entry name" value="NUDIX"/>
    <property type="match status" value="1"/>
</dbReference>
<protein>
    <submittedName>
        <fullName evidence="3">NUDIX hydrolase</fullName>
    </submittedName>
</protein>
<dbReference type="InterPro" id="IPR015797">
    <property type="entry name" value="NUDIX_hydrolase-like_dom_sf"/>
</dbReference>
<gene>
    <name evidence="3" type="ORF">ENQ20_06150</name>
</gene>
<keyword evidence="1 3" id="KW-0378">Hydrolase</keyword>
<evidence type="ECO:0000259" key="2">
    <source>
        <dbReference type="PROSITE" id="PS51462"/>
    </source>
</evidence>
<comment type="caution">
    <text evidence="3">The sequence shown here is derived from an EMBL/GenBank/DDBJ whole genome shotgun (WGS) entry which is preliminary data.</text>
</comment>
<proteinExistence type="predicted"/>
<evidence type="ECO:0000313" key="3">
    <source>
        <dbReference type="EMBL" id="HDX31061.1"/>
    </source>
</evidence>
<dbReference type="AlphaFoldDB" id="A0A7C1JGT6"/>
<dbReference type="SUPFAM" id="SSF55811">
    <property type="entry name" value="Nudix"/>
    <property type="match status" value="1"/>
</dbReference>
<feature type="domain" description="Nudix hydrolase" evidence="2">
    <location>
        <begin position="77"/>
        <end position="226"/>
    </location>
</feature>
<organism evidence="3">
    <name type="scientific">Caldilinea aerophila</name>
    <dbReference type="NCBI Taxonomy" id="133453"/>
    <lineage>
        <taxon>Bacteria</taxon>
        <taxon>Bacillati</taxon>
        <taxon>Chloroflexota</taxon>
        <taxon>Caldilineae</taxon>
        <taxon>Caldilineales</taxon>
        <taxon>Caldilineaceae</taxon>
        <taxon>Caldilinea</taxon>
    </lineage>
</organism>
<sequence>MGKRLAGGRAKVKAIRVISLNEDLSIQKGVDMRLLDAIDAEELESLYECWGAFPIEQATLDVADPFLSGEHQQLASNGRRAEICYVMHRGNPMQGVLLHSKTFYPEGMYRLPTGGVHDGERILETLVREIFEETGLRVDGRNDQARIERCLGVLTYELRHATLGAISFATYHFLVRMPSHAEIMPQDPEESIRGWQWRPATELHLVADRLAMAHHVSREWADWGRYRALSHRFVARHL</sequence>
<dbReference type="PROSITE" id="PS00893">
    <property type="entry name" value="NUDIX_BOX"/>
    <property type="match status" value="1"/>
</dbReference>
<dbReference type="GO" id="GO:0016787">
    <property type="term" value="F:hydrolase activity"/>
    <property type="evidence" value="ECO:0007669"/>
    <property type="project" value="UniProtKB-KW"/>
</dbReference>
<name>A0A7C1JGT6_9CHLR</name>
<dbReference type="PROSITE" id="PS51462">
    <property type="entry name" value="NUDIX"/>
    <property type="match status" value="1"/>
</dbReference>
<dbReference type="InterPro" id="IPR020084">
    <property type="entry name" value="NUDIX_hydrolase_CS"/>
</dbReference>
<dbReference type="InterPro" id="IPR000086">
    <property type="entry name" value="NUDIX_hydrolase_dom"/>
</dbReference>
<dbReference type="EMBL" id="DSMG01000068">
    <property type="protein sequence ID" value="HDX31061.1"/>
    <property type="molecule type" value="Genomic_DNA"/>
</dbReference>
<accession>A0A7C1JGT6</accession>
<dbReference type="Gene3D" id="3.90.79.10">
    <property type="entry name" value="Nucleoside Triphosphate Pyrophosphohydrolase"/>
    <property type="match status" value="1"/>
</dbReference>
<dbReference type="CDD" id="cd02883">
    <property type="entry name" value="NUDIX_Hydrolase"/>
    <property type="match status" value="1"/>
</dbReference>
<evidence type="ECO:0000256" key="1">
    <source>
        <dbReference type="ARBA" id="ARBA00022801"/>
    </source>
</evidence>
<reference evidence="3" key="1">
    <citation type="journal article" date="2020" name="mSystems">
        <title>Genome- and Community-Level Interaction Insights into Carbon Utilization and Element Cycling Functions of Hydrothermarchaeota in Hydrothermal Sediment.</title>
        <authorList>
            <person name="Zhou Z."/>
            <person name="Liu Y."/>
            <person name="Xu W."/>
            <person name="Pan J."/>
            <person name="Luo Z.H."/>
            <person name="Li M."/>
        </authorList>
    </citation>
    <scope>NUCLEOTIDE SEQUENCE [LARGE SCALE GENOMIC DNA]</scope>
    <source>
        <strain evidence="3">SpSt-289</strain>
    </source>
</reference>